<evidence type="ECO:0000313" key="3">
    <source>
        <dbReference type="Proteomes" id="UP000663844"/>
    </source>
</evidence>
<keyword evidence="1" id="KW-0812">Transmembrane</keyword>
<evidence type="ECO:0000313" key="2">
    <source>
        <dbReference type="EMBL" id="CAF4314788.1"/>
    </source>
</evidence>
<keyword evidence="1" id="KW-1133">Transmembrane helix</keyword>
<sequence length="153" mass="17570">NNAAESTIGKWQKIKNSLRKFNLFPSIPPSTNESDLRNQQLSTRLFLISLILIMAILITYNASINVTKTVTIDKPTLTQYLDLYSTHSEVLTCPCTTISIGYEKFVQIQYTLHQVCNSTFVNNRYIENIFWQNSPITIGFPDFFTTYPYILNA</sequence>
<keyword evidence="1" id="KW-0472">Membrane</keyword>
<feature type="non-terminal residue" evidence="2">
    <location>
        <position position="153"/>
    </location>
</feature>
<organism evidence="2 3">
    <name type="scientific">Adineta steineri</name>
    <dbReference type="NCBI Taxonomy" id="433720"/>
    <lineage>
        <taxon>Eukaryota</taxon>
        <taxon>Metazoa</taxon>
        <taxon>Spiralia</taxon>
        <taxon>Gnathifera</taxon>
        <taxon>Rotifera</taxon>
        <taxon>Eurotatoria</taxon>
        <taxon>Bdelloidea</taxon>
        <taxon>Adinetida</taxon>
        <taxon>Adinetidae</taxon>
        <taxon>Adineta</taxon>
    </lineage>
</organism>
<gene>
    <name evidence="2" type="ORF">OXD698_LOCUS46838</name>
</gene>
<dbReference type="AlphaFoldDB" id="A0A820ISS6"/>
<protein>
    <submittedName>
        <fullName evidence="2">Uncharacterized protein</fullName>
    </submittedName>
</protein>
<accession>A0A820ISS6</accession>
<proteinExistence type="predicted"/>
<comment type="caution">
    <text evidence="2">The sequence shown here is derived from an EMBL/GenBank/DDBJ whole genome shotgun (WGS) entry which is preliminary data.</text>
</comment>
<evidence type="ECO:0000256" key="1">
    <source>
        <dbReference type="SAM" id="Phobius"/>
    </source>
</evidence>
<dbReference type="Proteomes" id="UP000663844">
    <property type="component" value="Unassembled WGS sequence"/>
</dbReference>
<dbReference type="EMBL" id="CAJOAZ010017384">
    <property type="protein sequence ID" value="CAF4314788.1"/>
    <property type="molecule type" value="Genomic_DNA"/>
</dbReference>
<reference evidence="2" key="1">
    <citation type="submission" date="2021-02" db="EMBL/GenBank/DDBJ databases">
        <authorList>
            <person name="Nowell W R."/>
        </authorList>
    </citation>
    <scope>NUCLEOTIDE SEQUENCE</scope>
</reference>
<feature type="transmembrane region" description="Helical" evidence="1">
    <location>
        <begin position="45"/>
        <end position="64"/>
    </location>
</feature>
<feature type="non-terminal residue" evidence="2">
    <location>
        <position position="1"/>
    </location>
</feature>
<name>A0A820ISS6_9BILA</name>